<keyword evidence="3" id="KW-0813">Transport</keyword>
<gene>
    <name evidence="14" type="ORF">MNBD_ALPHA09-370</name>
</gene>
<evidence type="ECO:0000256" key="3">
    <source>
        <dbReference type="ARBA" id="ARBA00022448"/>
    </source>
</evidence>
<dbReference type="GO" id="GO:0046872">
    <property type="term" value="F:metal ion binding"/>
    <property type="evidence" value="ECO:0007669"/>
    <property type="project" value="UniProtKB-KW"/>
</dbReference>
<keyword evidence="10" id="KW-0408">Iron</keyword>
<dbReference type="InterPro" id="IPR038266">
    <property type="entry name" value="NapC/NirT_cytc_sf"/>
</dbReference>
<evidence type="ECO:0000256" key="12">
    <source>
        <dbReference type="SAM" id="Phobius"/>
    </source>
</evidence>
<dbReference type="EMBL" id="UOEM01000054">
    <property type="protein sequence ID" value="VAW12879.1"/>
    <property type="molecule type" value="Genomic_DNA"/>
</dbReference>
<evidence type="ECO:0000256" key="5">
    <source>
        <dbReference type="ARBA" id="ARBA00022617"/>
    </source>
</evidence>
<evidence type="ECO:0000256" key="8">
    <source>
        <dbReference type="ARBA" id="ARBA00022982"/>
    </source>
</evidence>
<dbReference type="Gene3D" id="1.10.3820.10">
    <property type="entry name" value="Di-heme elbow motif domain"/>
    <property type="match status" value="1"/>
</dbReference>
<dbReference type="FunFam" id="1.10.3820.10:FF:000001">
    <property type="entry name" value="Cytochrome c-type protein"/>
    <property type="match status" value="1"/>
</dbReference>
<dbReference type="PANTHER" id="PTHR30333:SF1">
    <property type="entry name" value="CYTOCHROME C-TYPE PROTEIN NAPC"/>
    <property type="match status" value="1"/>
</dbReference>
<keyword evidence="9 12" id="KW-1133">Transmembrane helix</keyword>
<evidence type="ECO:0000256" key="2">
    <source>
        <dbReference type="ARBA" id="ARBA00007395"/>
    </source>
</evidence>
<evidence type="ECO:0000256" key="4">
    <source>
        <dbReference type="ARBA" id="ARBA00022475"/>
    </source>
</evidence>
<dbReference type="InterPro" id="IPR036280">
    <property type="entry name" value="Multihaem_cyt_sf"/>
</dbReference>
<keyword evidence="5" id="KW-0349">Heme</keyword>
<dbReference type="SUPFAM" id="SSF48695">
    <property type="entry name" value="Multiheme cytochromes"/>
    <property type="match status" value="1"/>
</dbReference>
<evidence type="ECO:0000256" key="11">
    <source>
        <dbReference type="ARBA" id="ARBA00023136"/>
    </source>
</evidence>
<feature type="transmembrane region" description="Helical" evidence="12">
    <location>
        <begin position="12"/>
        <end position="39"/>
    </location>
</feature>
<dbReference type="InterPro" id="IPR024717">
    <property type="entry name" value="NapC/NirT/NrfH"/>
</dbReference>
<dbReference type="InterPro" id="IPR005126">
    <property type="entry name" value="NapC/NirT_cyt_c_N"/>
</dbReference>
<evidence type="ECO:0000259" key="13">
    <source>
        <dbReference type="Pfam" id="PF03264"/>
    </source>
</evidence>
<dbReference type="InterPro" id="IPR051174">
    <property type="entry name" value="Cytochrome_c-type_ET"/>
</dbReference>
<dbReference type="GO" id="GO:0009055">
    <property type="term" value="F:electron transfer activity"/>
    <property type="evidence" value="ECO:0007669"/>
    <property type="project" value="TreeGrafter"/>
</dbReference>
<evidence type="ECO:0000256" key="6">
    <source>
        <dbReference type="ARBA" id="ARBA00022692"/>
    </source>
</evidence>
<keyword evidence="11 12" id="KW-0472">Membrane</keyword>
<sequence length="197" mass="22454">MFSMIKRCWRWFLRPSSLVGQGVLIVVGGIAGVIFWGGFNTAMEATNTMTFCISCHEMRDTVYEEYKKTVHYTNPSGVRASCTDCHVPRAWGPKLVRKIQATNELWHKVIGTINTPEKFEAQRLVMATRVWDSMKATDSRECRNCHSFESMDFAKQSRRSREKMEPVAKSGKKTCIECHQGIAHKLPKNADDDEGDD</sequence>
<evidence type="ECO:0000256" key="9">
    <source>
        <dbReference type="ARBA" id="ARBA00022989"/>
    </source>
</evidence>
<dbReference type="AlphaFoldDB" id="A0A3B0TL25"/>
<dbReference type="GO" id="GO:0009061">
    <property type="term" value="P:anaerobic respiration"/>
    <property type="evidence" value="ECO:0007669"/>
    <property type="project" value="TreeGrafter"/>
</dbReference>
<organism evidence="14">
    <name type="scientific">hydrothermal vent metagenome</name>
    <dbReference type="NCBI Taxonomy" id="652676"/>
    <lineage>
        <taxon>unclassified sequences</taxon>
        <taxon>metagenomes</taxon>
        <taxon>ecological metagenomes</taxon>
    </lineage>
</organism>
<keyword evidence="7" id="KW-0479">Metal-binding</keyword>
<accession>A0A3B0TL25</accession>
<comment type="similarity">
    <text evidence="2">Belongs to the NapC/NirT/NrfH family.</text>
</comment>
<evidence type="ECO:0000256" key="10">
    <source>
        <dbReference type="ARBA" id="ARBA00023004"/>
    </source>
</evidence>
<comment type="subcellular location">
    <subcellularLocation>
        <location evidence="1">Cell membrane</location>
        <topology evidence="1">Single-pass membrane protein</topology>
    </subcellularLocation>
</comment>
<keyword evidence="8" id="KW-0249">Electron transport</keyword>
<keyword evidence="6 12" id="KW-0812">Transmembrane</keyword>
<dbReference type="GO" id="GO:0005886">
    <property type="term" value="C:plasma membrane"/>
    <property type="evidence" value="ECO:0007669"/>
    <property type="project" value="UniProtKB-SubCell"/>
</dbReference>
<proteinExistence type="inferred from homology"/>
<dbReference type="GO" id="GO:0019333">
    <property type="term" value="P:denitrification pathway"/>
    <property type="evidence" value="ECO:0007669"/>
    <property type="project" value="InterPro"/>
</dbReference>
<reference evidence="14" key="1">
    <citation type="submission" date="2018-06" db="EMBL/GenBank/DDBJ databases">
        <authorList>
            <person name="Zhirakovskaya E."/>
        </authorList>
    </citation>
    <scope>NUCLEOTIDE SEQUENCE</scope>
</reference>
<evidence type="ECO:0000256" key="7">
    <source>
        <dbReference type="ARBA" id="ARBA00022723"/>
    </source>
</evidence>
<dbReference type="PANTHER" id="PTHR30333">
    <property type="entry name" value="CYTOCHROME C-TYPE PROTEIN"/>
    <property type="match status" value="1"/>
</dbReference>
<evidence type="ECO:0000256" key="1">
    <source>
        <dbReference type="ARBA" id="ARBA00004162"/>
    </source>
</evidence>
<keyword evidence="4" id="KW-1003">Cell membrane</keyword>
<evidence type="ECO:0000313" key="14">
    <source>
        <dbReference type="EMBL" id="VAW12879.1"/>
    </source>
</evidence>
<feature type="domain" description="NapC/NirT cytochrome c N-terminal" evidence="13">
    <location>
        <begin position="16"/>
        <end position="188"/>
    </location>
</feature>
<dbReference type="GO" id="GO:0020037">
    <property type="term" value="F:heme binding"/>
    <property type="evidence" value="ECO:0007669"/>
    <property type="project" value="InterPro"/>
</dbReference>
<name>A0A3B0TL25_9ZZZZ</name>
<dbReference type="PIRSF" id="PIRSF000013">
    <property type="entry name" value="4_hem_cytochrm_NapC"/>
    <property type="match status" value="1"/>
</dbReference>
<protein>
    <submittedName>
        <fullName evidence="14">Cytochrome c-type protein NapC</fullName>
    </submittedName>
</protein>
<dbReference type="Pfam" id="PF03264">
    <property type="entry name" value="Cytochrom_NNT"/>
    <property type="match status" value="1"/>
</dbReference>